<keyword evidence="4" id="KW-1185">Reference proteome</keyword>
<comment type="caution">
    <text evidence="3">The sequence shown here is derived from an EMBL/GenBank/DDBJ whole genome shotgun (WGS) entry which is preliminary data.</text>
</comment>
<dbReference type="PANTHER" id="PTHR12217:SF4">
    <property type="entry name" value="EUKARYOTIC TRANSLATION INITIATION FACTOR 2D"/>
    <property type="match status" value="1"/>
</dbReference>
<feature type="compositionally biased region" description="Low complexity" evidence="1">
    <location>
        <begin position="47"/>
        <end position="63"/>
    </location>
</feature>
<dbReference type="InterPro" id="IPR015947">
    <property type="entry name" value="PUA-like_sf"/>
</dbReference>
<name>A0A9W8E3W2_9FUNG</name>
<dbReference type="InterPro" id="IPR004521">
    <property type="entry name" value="Uncharacterised_CHP00451"/>
</dbReference>
<evidence type="ECO:0000313" key="4">
    <source>
        <dbReference type="Proteomes" id="UP001150925"/>
    </source>
</evidence>
<evidence type="ECO:0000313" key="3">
    <source>
        <dbReference type="EMBL" id="KAJ1948309.1"/>
    </source>
</evidence>
<dbReference type="CDD" id="cd21156">
    <property type="entry name" value="PUA_eIF2d-like"/>
    <property type="match status" value="1"/>
</dbReference>
<dbReference type="EMBL" id="JANBPY010004374">
    <property type="protein sequence ID" value="KAJ1948309.1"/>
    <property type="molecule type" value="Genomic_DNA"/>
</dbReference>
<dbReference type="NCBIfam" id="TIGR00451">
    <property type="entry name" value="unchar_dom_2"/>
    <property type="match status" value="1"/>
</dbReference>
<dbReference type="OrthoDB" id="199771at2759"/>
<protein>
    <recommendedName>
        <fullName evidence="2">Eukaryotic translation initiation factor 2D-like PUA RNA-binding domain-containing protein</fullName>
    </recommendedName>
</protein>
<sequence length="298" mass="32676">MFKKPFNLKNQSKVRSSDRRQLWQQVVGAYGEEWLDNSELARETFKSTSTPSPDGPTATTTTAPVEEVDSVSATLDSLSIKPSQAQKMDWVFSDNLKNAKFLSHIDEPGMLYLGDKNQPLWFRIDAGNGASCVVPTVYTLWKFPTLLPTFYTHPPVLEKLVSGADLMLPGVIHPSEGLPAVQRGQVVSVAVSGLSTPVAVGLMELSTEEICTSKSNKGKAIHILHTYQDYLWKQGDQSHPAVPSKEAPADSERGKSENSARDTPADQIEAKTPTPDEPESENAPLALSPAEMDEWLQK</sequence>
<dbReference type="GO" id="GO:0001731">
    <property type="term" value="P:formation of translation preinitiation complex"/>
    <property type="evidence" value="ECO:0007669"/>
    <property type="project" value="InterPro"/>
</dbReference>
<dbReference type="Pfam" id="PF26292">
    <property type="entry name" value="PUA_elF2D"/>
    <property type="match status" value="1"/>
</dbReference>
<dbReference type="GO" id="GO:0003723">
    <property type="term" value="F:RNA binding"/>
    <property type="evidence" value="ECO:0007669"/>
    <property type="project" value="InterPro"/>
</dbReference>
<accession>A0A9W8E3W2</accession>
<feature type="domain" description="Eukaryotic translation initiation factor 2D-like PUA RNA-binding" evidence="2">
    <location>
        <begin position="147"/>
        <end position="229"/>
    </location>
</feature>
<reference evidence="3" key="1">
    <citation type="submission" date="2022-07" db="EMBL/GenBank/DDBJ databases">
        <title>Phylogenomic reconstructions and comparative analyses of Kickxellomycotina fungi.</title>
        <authorList>
            <person name="Reynolds N.K."/>
            <person name="Stajich J.E."/>
            <person name="Barry K."/>
            <person name="Grigoriev I.V."/>
            <person name="Crous P."/>
            <person name="Smith M.E."/>
        </authorList>
    </citation>
    <scope>NUCLEOTIDE SEQUENCE</scope>
    <source>
        <strain evidence="3">RSA 1196</strain>
    </source>
</reference>
<gene>
    <name evidence="3" type="ORF">IWQ62_006908</name>
</gene>
<evidence type="ECO:0000256" key="1">
    <source>
        <dbReference type="SAM" id="MobiDB-lite"/>
    </source>
</evidence>
<dbReference type="GO" id="GO:0003743">
    <property type="term" value="F:translation initiation factor activity"/>
    <property type="evidence" value="ECO:0007669"/>
    <property type="project" value="InterPro"/>
</dbReference>
<dbReference type="PROSITE" id="PS50890">
    <property type="entry name" value="PUA"/>
    <property type="match status" value="1"/>
</dbReference>
<feature type="region of interest" description="Disordered" evidence="1">
    <location>
        <begin position="236"/>
        <end position="298"/>
    </location>
</feature>
<feature type="non-terminal residue" evidence="3">
    <location>
        <position position="298"/>
    </location>
</feature>
<dbReference type="InterPro" id="IPR039757">
    <property type="entry name" value="EIF2D"/>
</dbReference>
<dbReference type="Gene3D" id="3.10.400.20">
    <property type="match status" value="1"/>
</dbReference>
<dbReference type="AlphaFoldDB" id="A0A9W8E3W2"/>
<feature type="region of interest" description="Disordered" evidence="1">
    <location>
        <begin position="44"/>
        <end position="63"/>
    </location>
</feature>
<proteinExistence type="predicted"/>
<dbReference type="PANTHER" id="PTHR12217">
    <property type="entry name" value="EUKARYOTIC TRANSLATION INITIATION FACTOR 2D"/>
    <property type="match status" value="1"/>
</dbReference>
<organism evidence="3 4">
    <name type="scientific">Dispira parvispora</name>
    <dbReference type="NCBI Taxonomy" id="1520584"/>
    <lineage>
        <taxon>Eukaryota</taxon>
        <taxon>Fungi</taxon>
        <taxon>Fungi incertae sedis</taxon>
        <taxon>Zoopagomycota</taxon>
        <taxon>Kickxellomycotina</taxon>
        <taxon>Dimargaritomycetes</taxon>
        <taxon>Dimargaritales</taxon>
        <taxon>Dimargaritaceae</taxon>
        <taxon>Dispira</taxon>
    </lineage>
</organism>
<dbReference type="InterPro" id="IPR048248">
    <property type="entry name" value="PUA_eIF2d-like"/>
</dbReference>
<evidence type="ECO:0000259" key="2">
    <source>
        <dbReference type="Pfam" id="PF26292"/>
    </source>
</evidence>
<feature type="compositionally biased region" description="Basic and acidic residues" evidence="1">
    <location>
        <begin position="247"/>
        <end position="264"/>
    </location>
</feature>
<dbReference type="Proteomes" id="UP001150925">
    <property type="component" value="Unassembled WGS sequence"/>
</dbReference>
<dbReference type="SUPFAM" id="SSF88697">
    <property type="entry name" value="PUA domain-like"/>
    <property type="match status" value="1"/>
</dbReference>